<dbReference type="PANTHER" id="PTHR43569">
    <property type="entry name" value="AMIDOHYDROLASE"/>
    <property type="match status" value="1"/>
</dbReference>
<sequence length="276" mass="30697">MIIDAHQHLWHIGRNDQSWPTPDLPEICRDFVAADLREVTADCGVTGTVLVQSQPSETDTMWLLSLAKAEPLIKAVVGWTDFAAPKSTDRIAYLSHQPKLKGLRPTLQGLDDDWILQDACRPALEEMTARGLTFDALVFTRHLSAIDRIAKDYPTLRIIIDHGGKPPIGAGQMQPWADKIAKVAENPNVACKLSGLLTEADGQPVTAYADHLFDTFGPDRLLWGSDWPVVLLKDSYRAWFDWTTTWLADKDPATRDAILGGNARRLYAFDEALQNA</sequence>
<proteinExistence type="inferred from homology"/>
<dbReference type="InterPro" id="IPR032466">
    <property type="entry name" value="Metal_Hydrolase"/>
</dbReference>
<dbReference type="PANTHER" id="PTHR43569:SF2">
    <property type="entry name" value="AMIDOHYDROLASE-RELATED DOMAIN-CONTAINING PROTEIN"/>
    <property type="match status" value="1"/>
</dbReference>
<dbReference type="SUPFAM" id="SSF51556">
    <property type="entry name" value="Metallo-dependent hydrolases"/>
    <property type="match status" value="1"/>
</dbReference>
<dbReference type="GO" id="GO:0016787">
    <property type="term" value="F:hydrolase activity"/>
    <property type="evidence" value="ECO:0007669"/>
    <property type="project" value="UniProtKB-KW"/>
</dbReference>
<comment type="similarity">
    <text evidence="1">Belongs to the metallo-dependent hydrolases superfamily.</text>
</comment>
<dbReference type="AlphaFoldDB" id="F4QKP5"/>
<dbReference type="InterPro" id="IPR006680">
    <property type="entry name" value="Amidohydro-rel"/>
</dbReference>
<evidence type="ECO:0000313" key="3">
    <source>
        <dbReference type="EMBL" id="EGF93347.1"/>
    </source>
</evidence>
<dbReference type="STRING" id="715226.ABI_17870"/>
<dbReference type="Proteomes" id="UP000006512">
    <property type="component" value="Unassembled WGS sequence"/>
</dbReference>
<dbReference type="OrthoDB" id="9787654at2"/>
<protein>
    <submittedName>
        <fullName evidence="3">Amidohydrolase family protein</fullName>
    </submittedName>
</protein>
<dbReference type="HOGENOM" id="CLU_044590_3_0_5"/>
<dbReference type="InterPro" id="IPR052350">
    <property type="entry name" value="Metallo-dep_Lactonases"/>
</dbReference>
<keyword evidence="4" id="KW-1185">Reference proteome</keyword>
<evidence type="ECO:0000259" key="2">
    <source>
        <dbReference type="Pfam" id="PF04909"/>
    </source>
</evidence>
<keyword evidence="3" id="KW-0378">Hydrolase</keyword>
<dbReference type="RefSeq" id="WP_006272544.1">
    <property type="nucleotide sequence ID" value="NZ_GL883077.1"/>
</dbReference>
<reference evidence="4" key="1">
    <citation type="submission" date="2011-03" db="EMBL/GenBank/DDBJ databases">
        <title>Draft genome sequence of Brevundimonas diminuta.</title>
        <authorList>
            <person name="Brown P.J.B."/>
            <person name="Buechlein A."/>
            <person name="Hemmerich C."/>
            <person name="Brun Y.V."/>
        </authorList>
    </citation>
    <scope>NUCLEOTIDE SEQUENCE [LARGE SCALE GENOMIC DNA]</scope>
    <source>
        <strain evidence="4">C19</strain>
    </source>
</reference>
<dbReference type="eggNOG" id="COG3618">
    <property type="taxonomic scope" value="Bacteria"/>
</dbReference>
<name>F4QKP5_9CAUL</name>
<dbReference type="Pfam" id="PF04909">
    <property type="entry name" value="Amidohydro_2"/>
    <property type="match status" value="1"/>
</dbReference>
<accession>F4QKP5</accession>
<evidence type="ECO:0000313" key="4">
    <source>
        <dbReference type="Proteomes" id="UP000006512"/>
    </source>
</evidence>
<gene>
    <name evidence="3" type="ORF">ABI_17870</name>
</gene>
<evidence type="ECO:0000256" key="1">
    <source>
        <dbReference type="ARBA" id="ARBA00038310"/>
    </source>
</evidence>
<feature type="domain" description="Amidohydrolase-related" evidence="2">
    <location>
        <begin position="3"/>
        <end position="269"/>
    </location>
</feature>
<dbReference type="Gene3D" id="3.20.20.140">
    <property type="entry name" value="Metal-dependent hydrolases"/>
    <property type="match status" value="1"/>
</dbReference>
<dbReference type="EMBL" id="GL883077">
    <property type="protein sequence ID" value="EGF93347.1"/>
    <property type="molecule type" value="Genomic_DNA"/>
</dbReference>
<organism evidence="3 4">
    <name type="scientific">Asticcacaulis biprosthecium C19</name>
    <dbReference type="NCBI Taxonomy" id="715226"/>
    <lineage>
        <taxon>Bacteria</taxon>
        <taxon>Pseudomonadati</taxon>
        <taxon>Pseudomonadota</taxon>
        <taxon>Alphaproteobacteria</taxon>
        <taxon>Caulobacterales</taxon>
        <taxon>Caulobacteraceae</taxon>
        <taxon>Asticcacaulis</taxon>
    </lineage>
</organism>